<accession>A0AAD4V7U5</accession>
<evidence type="ECO:0000256" key="1">
    <source>
        <dbReference type="SAM" id="Coils"/>
    </source>
</evidence>
<dbReference type="InterPro" id="IPR008808">
    <property type="entry name" value="Powdery_mildew-R_dom"/>
</dbReference>
<sequence>MGKFRKLKPLLNNIQSTLHSLQPMIEPQNEELKLLDKELENIRNELFKGSCVPQYLARQVIKDHQNQDSRMVNSKVQYFGQIGLGVLVGPAGNLLWETVGNGFNFDTYRTNLKSMINYLLPLIKEMEDQNKKLVIGDNEIADLKQKLTEGEDLVKDLKEVSDWSLLTPIYTHRLAELEKSIQRLLEILKVQGIRDVKGISLLAKEHTKQLEACKTDVKGTLVLAKDHTEKLDDCKSDVKETLDLAKDHKDQLDDCKSDVKETLDETRKHTSLLDDCKSGLGPLEPWINLLNAKTMPRTSQFG</sequence>
<dbReference type="EMBL" id="JAJFAZ020000007">
    <property type="protein sequence ID" value="KAI5319384.1"/>
    <property type="molecule type" value="Genomic_DNA"/>
</dbReference>
<comment type="caution">
    <text evidence="3">The sequence shown here is derived from an EMBL/GenBank/DDBJ whole genome shotgun (WGS) entry which is preliminary data.</text>
</comment>
<dbReference type="Proteomes" id="UP001054821">
    <property type="component" value="Chromosome 7"/>
</dbReference>
<protein>
    <recommendedName>
        <fullName evidence="2">RPW8 domain-containing protein</fullName>
    </recommendedName>
</protein>
<feature type="coiled-coil region" evidence="1">
    <location>
        <begin position="126"/>
        <end position="160"/>
    </location>
</feature>
<keyword evidence="4" id="KW-1185">Reference proteome</keyword>
<feature type="domain" description="RPW8" evidence="2">
    <location>
        <begin position="92"/>
        <end position="210"/>
    </location>
</feature>
<evidence type="ECO:0000259" key="2">
    <source>
        <dbReference type="Pfam" id="PF05659"/>
    </source>
</evidence>
<dbReference type="AlphaFoldDB" id="A0AAD4V7U5"/>
<organism evidence="3 4">
    <name type="scientific">Prunus dulcis</name>
    <name type="common">Almond</name>
    <name type="synonym">Amygdalus dulcis</name>
    <dbReference type="NCBI Taxonomy" id="3755"/>
    <lineage>
        <taxon>Eukaryota</taxon>
        <taxon>Viridiplantae</taxon>
        <taxon>Streptophyta</taxon>
        <taxon>Embryophyta</taxon>
        <taxon>Tracheophyta</taxon>
        <taxon>Spermatophyta</taxon>
        <taxon>Magnoliopsida</taxon>
        <taxon>eudicotyledons</taxon>
        <taxon>Gunneridae</taxon>
        <taxon>Pentapetalae</taxon>
        <taxon>rosids</taxon>
        <taxon>fabids</taxon>
        <taxon>Rosales</taxon>
        <taxon>Rosaceae</taxon>
        <taxon>Amygdaloideae</taxon>
        <taxon>Amygdaleae</taxon>
        <taxon>Prunus</taxon>
    </lineage>
</organism>
<name>A0AAD4V7U5_PRUDU</name>
<keyword evidence="1" id="KW-0175">Coiled coil</keyword>
<evidence type="ECO:0000313" key="3">
    <source>
        <dbReference type="EMBL" id="KAI5319384.1"/>
    </source>
</evidence>
<evidence type="ECO:0000313" key="4">
    <source>
        <dbReference type="Proteomes" id="UP001054821"/>
    </source>
</evidence>
<dbReference type="Pfam" id="PF05659">
    <property type="entry name" value="RPW8"/>
    <property type="match status" value="1"/>
</dbReference>
<reference evidence="3 4" key="1">
    <citation type="journal article" date="2022" name="G3 (Bethesda)">
        <title>Whole-genome sequence and methylome profiling of the almond [Prunus dulcis (Mill.) D.A. Webb] cultivar 'Nonpareil'.</title>
        <authorList>
            <person name="D'Amico-Willman K.M."/>
            <person name="Ouma W.Z."/>
            <person name="Meulia T."/>
            <person name="Sideli G.M."/>
            <person name="Gradziel T.M."/>
            <person name="Fresnedo-Ramirez J."/>
        </authorList>
    </citation>
    <scope>NUCLEOTIDE SEQUENCE [LARGE SCALE GENOMIC DNA]</scope>
    <source>
        <strain evidence="3">Clone GOH B32 T37-40</strain>
    </source>
</reference>
<proteinExistence type="predicted"/>
<gene>
    <name evidence="3" type="ORF">L3X38_039092</name>
</gene>